<dbReference type="Proteomes" id="UP000592216">
    <property type="component" value="Unassembled WGS sequence"/>
</dbReference>
<evidence type="ECO:0000256" key="1">
    <source>
        <dbReference type="SAM" id="Phobius"/>
    </source>
</evidence>
<evidence type="ECO:0000313" key="3">
    <source>
        <dbReference type="EMBL" id="NVO23705.1"/>
    </source>
</evidence>
<evidence type="ECO:0000313" key="4">
    <source>
        <dbReference type="Proteomes" id="UP000592216"/>
    </source>
</evidence>
<dbReference type="Pfam" id="PF05036">
    <property type="entry name" value="SPOR"/>
    <property type="match status" value="1"/>
</dbReference>
<proteinExistence type="predicted"/>
<reference evidence="3 4" key="1">
    <citation type="submission" date="2020-04" db="EMBL/GenBank/DDBJ databases">
        <title>Donghicola sp., a member of the Rhodobacteraceae family isolated from mangrove forest in Thailand.</title>
        <authorList>
            <person name="Charoenyingcharoen P."/>
            <person name="Yukphan P."/>
        </authorList>
    </citation>
    <scope>NUCLEOTIDE SEQUENCE [LARGE SCALE GENOMIC DNA]</scope>
    <source>
        <strain evidence="3 4">B5-SW-15</strain>
    </source>
</reference>
<protein>
    <submittedName>
        <fullName evidence="3">SPOR domain-containing protein</fullName>
    </submittedName>
</protein>
<comment type="caution">
    <text evidence="3">The sequence shown here is derived from an EMBL/GenBank/DDBJ whole genome shotgun (WGS) entry which is preliminary data.</text>
</comment>
<dbReference type="PROSITE" id="PS51724">
    <property type="entry name" value="SPOR"/>
    <property type="match status" value="1"/>
</dbReference>
<accession>A0A850QB74</accession>
<gene>
    <name evidence="3" type="ORF">HJ536_10085</name>
</gene>
<evidence type="ECO:0000259" key="2">
    <source>
        <dbReference type="PROSITE" id="PS51724"/>
    </source>
</evidence>
<feature type="domain" description="SPOR" evidence="2">
    <location>
        <begin position="260"/>
        <end position="345"/>
    </location>
</feature>
<dbReference type="RefSeq" id="WP_177157603.1">
    <property type="nucleotide sequence ID" value="NZ_JABCJE010000003.1"/>
</dbReference>
<feature type="transmembrane region" description="Helical" evidence="1">
    <location>
        <begin position="42"/>
        <end position="63"/>
    </location>
</feature>
<organism evidence="3 4">
    <name type="scientific">Donghicola mangrovi</name>
    <dbReference type="NCBI Taxonomy" id="2729614"/>
    <lineage>
        <taxon>Bacteria</taxon>
        <taxon>Pseudomonadati</taxon>
        <taxon>Pseudomonadota</taxon>
        <taxon>Alphaproteobacteria</taxon>
        <taxon>Rhodobacterales</taxon>
        <taxon>Roseobacteraceae</taxon>
        <taxon>Donghicola</taxon>
    </lineage>
</organism>
<keyword evidence="1" id="KW-0812">Transmembrane</keyword>
<keyword evidence="1" id="KW-0472">Membrane</keyword>
<dbReference type="InterPro" id="IPR007730">
    <property type="entry name" value="SPOR-like_dom"/>
</dbReference>
<keyword evidence="1" id="KW-1133">Transmembrane helix</keyword>
<sequence length="345" mass="36667">MADFQSQGGYTPYNQYGGNYGWDDPADYMQDFIVEESPRRKLMNIVGSVASVAVVSAVVLWGYGTIVRDVSGVPVVAAMEGPVRVAPEEPGGEKAANLGLAVNEVVAAGANDMPVDQVVLAPEPLDVAAEDGAMAEIMPVEDTVTADDAGFEVAGMGIEGIDSQVLTDEENLPVPLDNIVDTEDDFAALANQLALNVTPLSSLNLEETMATTVEPQAMTASISALRPQIRPTVEQGDLQVASVGEFAAPASTAQEMDPTALPAGTRLVQLGAYESPEIARVEWDRISGQFNEFFTNKGRVIQKAESGGRTFYRLRVYGFNDLADSRRFCSVLMAGNAACIPVALR</sequence>
<dbReference type="EMBL" id="JABCJE010000003">
    <property type="protein sequence ID" value="NVO23705.1"/>
    <property type="molecule type" value="Genomic_DNA"/>
</dbReference>
<dbReference type="AlphaFoldDB" id="A0A850QB74"/>
<dbReference type="GO" id="GO:0042834">
    <property type="term" value="F:peptidoglycan binding"/>
    <property type="evidence" value="ECO:0007669"/>
    <property type="project" value="InterPro"/>
</dbReference>
<name>A0A850QB74_9RHOB</name>